<gene>
    <name evidence="7" type="ORF">HNR75_001003</name>
</gene>
<dbReference type="InterPro" id="IPR016032">
    <property type="entry name" value="Sig_transdc_resp-reg_C-effctor"/>
</dbReference>
<evidence type="ECO:0000256" key="4">
    <source>
        <dbReference type="PROSITE-ProRule" id="PRU00169"/>
    </source>
</evidence>
<evidence type="ECO:0000259" key="6">
    <source>
        <dbReference type="PROSITE" id="PS50110"/>
    </source>
</evidence>
<dbReference type="GO" id="GO:0003677">
    <property type="term" value="F:DNA binding"/>
    <property type="evidence" value="ECO:0007669"/>
    <property type="project" value="UniProtKB-KW"/>
</dbReference>
<organism evidence="7 8">
    <name type="scientific">Tolumonas osonensis</name>
    <dbReference type="NCBI Taxonomy" id="675874"/>
    <lineage>
        <taxon>Bacteria</taxon>
        <taxon>Pseudomonadati</taxon>
        <taxon>Pseudomonadota</taxon>
        <taxon>Gammaproteobacteria</taxon>
        <taxon>Aeromonadales</taxon>
        <taxon>Aeromonadaceae</taxon>
        <taxon>Tolumonas</taxon>
    </lineage>
</organism>
<comment type="caution">
    <text evidence="7">The sequence shown here is derived from an EMBL/GenBank/DDBJ whole genome shotgun (WGS) entry which is preliminary data.</text>
</comment>
<name>A0A841GIT0_9GAMM</name>
<dbReference type="PROSITE" id="PS50110">
    <property type="entry name" value="RESPONSE_REGULATORY"/>
    <property type="match status" value="1"/>
</dbReference>
<evidence type="ECO:0000256" key="1">
    <source>
        <dbReference type="ARBA" id="ARBA00023015"/>
    </source>
</evidence>
<accession>A0A841GIT0</accession>
<evidence type="ECO:0000256" key="3">
    <source>
        <dbReference type="ARBA" id="ARBA00023163"/>
    </source>
</evidence>
<dbReference type="InterPro" id="IPR011006">
    <property type="entry name" value="CheY-like_superfamily"/>
</dbReference>
<dbReference type="Gene3D" id="3.40.50.2300">
    <property type="match status" value="1"/>
</dbReference>
<dbReference type="Proteomes" id="UP000585721">
    <property type="component" value="Unassembled WGS sequence"/>
</dbReference>
<keyword evidence="1" id="KW-0805">Transcription regulation</keyword>
<dbReference type="SMART" id="SM00448">
    <property type="entry name" value="REC"/>
    <property type="match status" value="1"/>
</dbReference>
<proteinExistence type="predicted"/>
<dbReference type="SUPFAM" id="SSF46894">
    <property type="entry name" value="C-terminal effector domain of the bipartite response regulators"/>
    <property type="match status" value="1"/>
</dbReference>
<dbReference type="GO" id="GO:0006355">
    <property type="term" value="P:regulation of DNA-templated transcription"/>
    <property type="evidence" value="ECO:0007669"/>
    <property type="project" value="InterPro"/>
</dbReference>
<dbReference type="Gene3D" id="1.10.10.10">
    <property type="entry name" value="Winged helix-like DNA-binding domain superfamily/Winged helix DNA-binding domain"/>
    <property type="match status" value="1"/>
</dbReference>
<dbReference type="Pfam" id="PF00196">
    <property type="entry name" value="GerE"/>
    <property type="match status" value="1"/>
</dbReference>
<evidence type="ECO:0000256" key="2">
    <source>
        <dbReference type="ARBA" id="ARBA00023125"/>
    </source>
</evidence>
<dbReference type="PANTHER" id="PTHR44688:SF16">
    <property type="entry name" value="DNA-BINDING TRANSCRIPTIONAL ACTIVATOR DEVR_DOSR"/>
    <property type="match status" value="1"/>
</dbReference>
<feature type="domain" description="HTH luxR-type" evidence="5">
    <location>
        <begin position="137"/>
        <end position="202"/>
    </location>
</feature>
<dbReference type="InterPro" id="IPR000792">
    <property type="entry name" value="Tscrpt_reg_LuxR_C"/>
</dbReference>
<reference evidence="7 8" key="1">
    <citation type="submission" date="2020-08" db="EMBL/GenBank/DDBJ databases">
        <title>Genomic Encyclopedia of Type Strains, Phase IV (KMG-IV): sequencing the most valuable type-strain genomes for metagenomic binning, comparative biology and taxonomic classification.</title>
        <authorList>
            <person name="Goeker M."/>
        </authorList>
    </citation>
    <scope>NUCLEOTIDE SEQUENCE [LARGE SCALE GENOMIC DNA]</scope>
    <source>
        <strain evidence="7 8">DSM 22975</strain>
    </source>
</reference>
<protein>
    <submittedName>
        <fullName evidence="7">FixJ family two-component response regulator</fullName>
    </submittedName>
</protein>
<dbReference type="AlphaFoldDB" id="A0A841GIT0"/>
<keyword evidence="4" id="KW-0597">Phosphoprotein</keyword>
<dbReference type="SMART" id="SM00421">
    <property type="entry name" value="HTH_LUXR"/>
    <property type="match status" value="1"/>
</dbReference>
<evidence type="ECO:0000313" key="8">
    <source>
        <dbReference type="Proteomes" id="UP000585721"/>
    </source>
</evidence>
<dbReference type="EMBL" id="JACHGR010000003">
    <property type="protein sequence ID" value="MBB6055121.1"/>
    <property type="molecule type" value="Genomic_DNA"/>
</dbReference>
<evidence type="ECO:0000313" key="7">
    <source>
        <dbReference type="EMBL" id="MBB6055121.1"/>
    </source>
</evidence>
<dbReference type="InterPro" id="IPR036388">
    <property type="entry name" value="WH-like_DNA-bd_sf"/>
</dbReference>
<dbReference type="SUPFAM" id="SSF52172">
    <property type="entry name" value="CheY-like"/>
    <property type="match status" value="1"/>
</dbReference>
<dbReference type="GO" id="GO:0000160">
    <property type="term" value="P:phosphorelay signal transduction system"/>
    <property type="evidence" value="ECO:0007669"/>
    <property type="project" value="InterPro"/>
</dbReference>
<dbReference type="PANTHER" id="PTHR44688">
    <property type="entry name" value="DNA-BINDING TRANSCRIPTIONAL ACTIVATOR DEVR_DOSR"/>
    <property type="match status" value="1"/>
</dbReference>
<evidence type="ECO:0000259" key="5">
    <source>
        <dbReference type="PROSITE" id="PS50043"/>
    </source>
</evidence>
<dbReference type="RefSeq" id="WP_188025903.1">
    <property type="nucleotide sequence ID" value="NZ_JACHGR010000003.1"/>
</dbReference>
<dbReference type="InterPro" id="IPR001789">
    <property type="entry name" value="Sig_transdc_resp-reg_receiver"/>
</dbReference>
<dbReference type="CDD" id="cd06170">
    <property type="entry name" value="LuxR_C_like"/>
    <property type="match status" value="1"/>
</dbReference>
<dbReference type="PROSITE" id="PS50043">
    <property type="entry name" value="HTH_LUXR_2"/>
    <property type="match status" value="1"/>
</dbReference>
<dbReference type="Pfam" id="PF00072">
    <property type="entry name" value="Response_reg"/>
    <property type="match status" value="1"/>
</dbReference>
<dbReference type="PRINTS" id="PR00038">
    <property type="entry name" value="HTHLUXR"/>
</dbReference>
<keyword evidence="8" id="KW-1185">Reference proteome</keyword>
<feature type="domain" description="Response regulatory" evidence="6">
    <location>
        <begin position="7"/>
        <end position="121"/>
    </location>
</feature>
<keyword evidence="3" id="KW-0804">Transcription</keyword>
<keyword evidence="2" id="KW-0238">DNA-binding</keyword>
<sequence length="211" mass="23038">MNNHGARVAIVDDDSSVRKAIARLLRTAELEILVCASAQEYLEQYDPDVPGCLVLDVNMPGIGGLELQDVLTTKGVVSPIIFLSGQATVHDSVQALKHGAVEFLTKPVDEDELLKAVFSAIEKDQLDRSMRAELDRIKKTVDMLTPREKQVFSYVVAGKLNKQIASELGTVEKTIKVHRARVMEKLQVRSLAELVMLAVKAGVAGHSPLGQ</sequence>
<feature type="modified residue" description="4-aspartylphosphate" evidence="4">
    <location>
        <position position="56"/>
    </location>
</feature>